<evidence type="ECO:0000256" key="6">
    <source>
        <dbReference type="ARBA" id="ARBA00022801"/>
    </source>
</evidence>
<dbReference type="PANTHER" id="PTHR12473">
    <property type="entry name" value="UBIQUITIN CARBOXYL-TERMINAL HYDROLASE MINDY-4-RELATED"/>
    <property type="match status" value="1"/>
</dbReference>
<evidence type="ECO:0000256" key="5">
    <source>
        <dbReference type="ARBA" id="ARBA00022786"/>
    </source>
</evidence>
<dbReference type="InterPro" id="IPR011992">
    <property type="entry name" value="EF-hand-dom_pair"/>
</dbReference>
<keyword evidence="7 8" id="KW-0788">Thiol protease</keyword>
<evidence type="ECO:0000256" key="2">
    <source>
        <dbReference type="ARBA" id="ARBA00002107"/>
    </source>
</evidence>
<evidence type="ECO:0000313" key="10">
    <source>
        <dbReference type="Proteomes" id="UP000694865"/>
    </source>
</evidence>
<dbReference type="InterPro" id="IPR025257">
    <property type="entry name" value="MINDY-3/4_CD"/>
</dbReference>
<name>A0ABM0GT87_SACKO</name>
<dbReference type="PANTHER" id="PTHR12473:SF17">
    <property type="entry name" value="UBIQUITIN CARBOXYL-TERMINAL HYDROLASE MINDY-3"/>
    <property type="match status" value="1"/>
</dbReference>
<sequence length="438" mass="49461">MASTSGEAEQDDSLNLLKDMLEITWGSTLKEEVFSRWAQGFVFSEDEVTALLQHEGGPCAVIAPVQSFILKNVLFSSENGDEWRHTEGDQIKELLICSLSEMLAMVGTDRYIVVVQGDKQHSVIENYTEEGAEAPPDHATFHSSLRLQQFDGIEEVHHALQSVYSMYTGYFGVILFLYSVLLTKGIENIRNEKEDPNEPLIDCTYGHGSQSLINLMLTGSSVSNVWDNEKEISGLKLKGITQQTSIGFLTLLEHLRYCEVGWYLKNPRYPIWLLGSETHLTVVFSKEISLVAQESPWSKARRIFNSYDPEDCGFIAGCLLGDVMRALELVSEPEYVKIMVNKLDPDEYGIVLLSGFMEEFFPNEPKSPYPDDFLIYHYNGLKRSSQSRKVVYIEGTTNIYDPSEIKCVTDSTPIKTCLQTKWPGIEVQWQDGITPSIN</sequence>
<keyword evidence="6 8" id="KW-0378">Hydrolase</keyword>
<dbReference type="EC" id="3.4.19.12" evidence="8"/>
<dbReference type="Proteomes" id="UP000694865">
    <property type="component" value="Unplaced"/>
</dbReference>
<evidence type="ECO:0000256" key="4">
    <source>
        <dbReference type="ARBA" id="ARBA00022670"/>
    </source>
</evidence>
<gene>
    <name evidence="11" type="primary">LOC100375725</name>
</gene>
<organism evidence="10 11">
    <name type="scientific">Saccoglossus kowalevskii</name>
    <name type="common">Acorn worm</name>
    <dbReference type="NCBI Taxonomy" id="10224"/>
    <lineage>
        <taxon>Eukaryota</taxon>
        <taxon>Metazoa</taxon>
        <taxon>Hemichordata</taxon>
        <taxon>Enteropneusta</taxon>
        <taxon>Harrimaniidae</taxon>
        <taxon>Saccoglossus</taxon>
    </lineage>
</organism>
<keyword evidence="4 8" id="KW-0645">Protease</keyword>
<protein>
    <recommendedName>
        <fullName evidence="8">Ubiquitin carboxyl-terminal hydrolase MINDY</fullName>
        <ecNumber evidence="8">3.4.19.12</ecNumber>
    </recommendedName>
</protein>
<evidence type="ECO:0000313" key="11">
    <source>
        <dbReference type="RefSeq" id="XP_002736856.1"/>
    </source>
</evidence>
<feature type="domain" description="Deubiquitinating enzyme MINDY-3/4 conserved" evidence="9">
    <location>
        <begin position="21"/>
        <end position="344"/>
    </location>
</feature>
<dbReference type="GeneID" id="100375725"/>
<evidence type="ECO:0000256" key="7">
    <source>
        <dbReference type="ARBA" id="ARBA00022807"/>
    </source>
</evidence>
<reference evidence="11" key="1">
    <citation type="submission" date="2025-08" db="UniProtKB">
        <authorList>
            <consortium name="RefSeq"/>
        </authorList>
    </citation>
    <scope>IDENTIFICATION</scope>
    <source>
        <tissue evidence="11">Testes</tissue>
    </source>
</reference>
<comment type="catalytic activity">
    <reaction evidence="1 8">
        <text>Thiol-dependent hydrolysis of ester, thioester, amide, peptide and isopeptide bonds formed by the C-terminal Gly of ubiquitin (a 76-residue protein attached to proteins as an intracellular targeting signal).</text>
        <dbReference type="EC" id="3.4.19.12"/>
    </reaction>
</comment>
<dbReference type="SUPFAM" id="SSF47473">
    <property type="entry name" value="EF-hand"/>
    <property type="match status" value="1"/>
</dbReference>
<keyword evidence="10" id="KW-1185">Reference proteome</keyword>
<accession>A0ABM0GT87</accession>
<comment type="similarity">
    <text evidence="3 8">Belongs to the MINDY deubiquitinase family. FAM188 subfamily.</text>
</comment>
<evidence type="ECO:0000256" key="3">
    <source>
        <dbReference type="ARBA" id="ARBA00011074"/>
    </source>
</evidence>
<comment type="function">
    <text evidence="2 8">Hydrolase that can remove 'Lys-48'-linked conjugated ubiquitin from proteins.</text>
</comment>
<dbReference type="SMART" id="SM01174">
    <property type="entry name" value="DUF4205"/>
    <property type="match status" value="1"/>
</dbReference>
<evidence type="ECO:0000256" key="8">
    <source>
        <dbReference type="RuleBase" id="RU367088"/>
    </source>
</evidence>
<keyword evidence="5 8" id="KW-0833">Ubl conjugation pathway</keyword>
<dbReference type="InterPro" id="IPR039785">
    <property type="entry name" value="MINY3/4"/>
</dbReference>
<dbReference type="Pfam" id="PF13898">
    <property type="entry name" value="MINDY-3_4_CD"/>
    <property type="match status" value="1"/>
</dbReference>
<proteinExistence type="inferred from homology"/>
<dbReference type="RefSeq" id="XP_002736856.1">
    <property type="nucleotide sequence ID" value="XM_002736810.2"/>
</dbReference>
<evidence type="ECO:0000256" key="1">
    <source>
        <dbReference type="ARBA" id="ARBA00000707"/>
    </source>
</evidence>
<evidence type="ECO:0000259" key="9">
    <source>
        <dbReference type="SMART" id="SM01174"/>
    </source>
</evidence>